<dbReference type="Proteomes" id="UP000827976">
    <property type="component" value="Chromosome 8"/>
</dbReference>
<accession>A0ACB7VK14</accession>
<keyword evidence="2" id="KW-1185">Reference proteome</keyword>
<proteinExistence type="predicted"/>
<protein>
    <submittedName>
        <fullName evidence="1">Disease resistance protein RPS2 protein</fullName>
    </submittedName>
</protein>
<name>A0ACB7VK14_DIOAL</name>
<organism evidence="1 2">
    <name type="scientific">Dioscorea alata</name>
    <name type="common">Purple yam</name>
    <dbReference type="NCBI Taxonomy" id="55571"/>
    <lineage>
        <taxon>Eukaryota</taxon>
        <taxon>Viridiplantae</taxon>
        <taxon>Streptophyta</taxon>
        <taxon>Embryophyta</taxon>
        <taxon>Tracheophyta</taxon>
        <taxon>Spermatophyta</taxon>
        <taxon>Magnoliopsida</taxon>
        <taxon>Liliopsida</taxon>
        <taxon>Dioscoreales</taxon>
        <taxon>Dioscoreaceae</taxon>
        <taxon>Dioscorea</taxon>
    </lineage>
</organism>
<dbReference type="EMBL" id="CM037018">
    <property type="protein sequence ID" value="KAH7674449.1"/>
    <property type="molecule type" value="Genomic_DNA"/>
</dbReference>
<gene>
    <name evidence="1" type="ORF">IHE45_08G074000</name>
</gene>
<evidence type="ECO:0000313" key="2">
    <source>
        <dbReference type="Proteomes" id="UP000827976"/>
    </source>
</evidence>
<sequence>MAGVIDVLVSPLVNTATPYLVDPIARQFKYLFMLSNNVKAMTDAMDELRAKRERLERDIQNAELEGKTCCPEVELWRGKVDAFDQSEVIAIKEAYDHRTNCIAIPSLNIVSNYKLGKRAFKKKEEMVELLAAKFDVVAERLPPGPARELPTPSMVSNQNSNLETISQYLKENMTGIIGICGMGGVGKTTLLKSINNEFYRSKDGMFDHVNFVVVSQQYSDGKIRSDIAKNLGLPSTNEDADANAINDYLKKKSFLLLLDDLWSELDLEKIGVPQPKLVHHYQGKHKRMVVFTTRSENVCGDMEANKTIKMECLVPDAAWRLFKEIAGEELIASDNLIQQHAKDIVRECAGLTLALVTVGKAMRTKKTAQEWDYVASMMRKSKYPGIPGMRKESDFFPTLKISYDNLESDILRQCFLYCSLWGEDVEIATDDLIECWMGHGLLDDFDDLNEAYNKGGIFIGNLKEACLLESVAAPWDYGLKSYVKLHDVIRDLALWITSDCGRNKQGWLVQPNSYLERLPEDVIDREVINISVNNIKALDGFPNCHKLKTLILSVEQHWGNPHPEFFAKKNGNLYSPEFFSKIDLRREIPPEFFTKMRCLKYLDLIHASINILPEEIGELIGLEYLKLPAHLSVFPMALGDLKNLKYLYILSYSGETIPYGLIASLTKLQVLDQLAASYFFTNVYLREENVDELLILKELKGVGIKIKPSSSTLERLLHVPKRRLSLDCLHHGESDFTSISISPSQLGSNSKTYLHELDISYIRSLQELVMTTEGDSSWCLSHLNALALEYLPQLKNVIWKDLETHFFLPGLVLLDINNCHSLTSLCWTAHLPHLKILFIRNCDKLMSIIKTGDDATKVIEKEGNLFKSLRYLSLKSNPNLEYIYEGELSLPSIEKISLSSCYKLRKLPLGLDSANNLKSLWVSSDMWDNMDWAHKDHFSWALVELVFW</sequence>
<comment type="caution">
    <text evidence="1">The sequence shown here is derived from an EMBL/GenBank/DDBJ whole genome shotgun (WGS) entry which is preliminary data.</text>
</comment>
<reference evidence="2" key="1">
    <citation type="journal article" date="2022" name="Nat. Commun.">
        <title>Chromosome evolution and the genetic basis of agronomically important traits in greater yam.</title>
        <authorList>
            <person name="Bredeson J.V."/>
            <person name="Lyons J.B."/>
            <person name="Oniyinde I.O."/>
            <person name="Okereke N.R."/>
            <person name="Kolade O."/>
            <person name="Nnabue I."/>
            <person name="Nwadili C.O."/>
            <person name="Hribova E."/>
            <person name="Parker M."/>
            <person name="Nwogha J."/>
            <person name="Shu S."/>
            <person name="Carlson J."/>
            <person name="Kariba R."/>
            <person name="Muthemba S."/>
            <person name="Knop K."/>
            <person name="Barton G.J."/>
            <person name="Sherwood A.V."/>
            <person name="Lopez-Montes A."/>
            <person name="Asiedu R."/>
            <person name="Jamnadass R."/>
            <person name="Muchugi A."/>
            <person name="Goodstein D."/>
            <person name="Egesi C.N."/>
            <person name="Featherston J."/>
            <person name="Asfaw A."/>
            <person name="Simpson G.G."/>
            <person name="Dolezel J."/>
            <person name="Hendre P.S."/>
            <person name="Van Deynze A."/>
            <person name="Kumar P.L."/>
            <person name="Obidiegwu J.E."/>
            <person name="Bhattacharjee R."/>
            <person name="Rokhsar D.S."/>
        </authorList>
    </citation>
    <scope>NUCLEOTIDE SEQUENCE [LARGE SCALE GENOMIC DNA]</scope>
    <source>
        <strain evidence="2">cv. TDa95/00328</strain>
    </source>
</reference>
<evidence type="ECO:0000313" key="1">
    <source>
        <dbReference type="EMBL" id="KAH7674449.1"/>
    </source>
</evidence>